<protein>
    <submittedName>
        <fullName evidence="1">Aminoglycoside/hydroxyurea antibiotic resistance kinase</fullName>
    </submittedName>
</protein>
<dbReference type="OrthoDB" id="3638028at2"/>
<dbReference type="AlphaFoldDB" id="R4Z5D9"/>
<dbReference type="RefSeq" id="WP_012231384.1">
    <property type="nucleotide sequence ID" value="NZ_HG422565.1"/>
</dbReference>
<reference evidence="1 2" key="1">
    <citation type="journal article" date="2013" name="ISME J.">
        <title>Metabolic model for the filamentous 'Candidatus Microthrix parvicella' based on genomic and metagenomic analyses.</title>
        <authorList>
            <person name="Jon McIlroy S."/>
            <person name="Kristiansen R."/>
            <person name="Albertsen M."/>
            <person name="Michael Karst S."/>
            <person name="Rossetti S."/>
            <person name="Lund Nielsen J."/>
            <person name="Tandoi V."/>
            <person name="James Seviour R."/>
            <person name="Nielsen P.H."/>
        </authorList>
    </citation>
    <scope>NUCLEOTIDE SEQUENCE [LARGE SCALE GENOMIC DNA]</scope>
    <source>
        <strain evidence="1 2">RN1</strain>
    </source>
</reference>
<dbReference type="EMBL" id="CANL01000087">
    <property type="protein sequence ID" value="CCM65948.1"/>
    <property type="molecule type" value="Genomic_DNA"/>
</dbReference>
<comment type="caution">
    <text evidence="1">The sequence shown here is derived from an EMBL/GenBank/DDBJ whole genome shotgun (WGS) entry which is preliminary data.</text>
</comment>
<dbReference type="HOGENOM" id="CLU_2367639_0_0_11"/>
<accession>R4Z5D9</accession>
<sequence>MIPRLWAELDRPCSEAAVDHAIACAQRRLEAHDDERAVLMHGDVHEWNALRSDDAFKLVDAEGLLAEPAGCLDGCGTGADLGMGSGGTRVYRWDA</sequence>
<keyword evidence="1" id="KW-0418">Kinase</keyword>
<dbReference type="Proteomes" id="UP000018291">
    <property type="component" value="Unassembled WGS sequence"/>
</dbReference>
<dbReference type="eggNOG" id="COG3570">
    <property type="taxonomic scope" value="Bacteria"/>
</dbReference>
<proteinExistence type="predicted"/>
<dbReference type="GO" id="GO:0016301">
    <property type="term" value="F:kinase activity"/>
    <property type="evidence" value="ECO:0007669"/>
    <property type="project" value="UniProtKB-KW"/>
</dbReference>
<name>R4Z5D9_9ACTN</name>
<keyword evidence="2" id="KW-1185">Reference proteome</keyword>
<dbReference type="STRING" id="1229780.BN381_90019"/>
<organism evidence="1 2">
    <name type="scientific">Candidatus Neomicrothrix parvicella RN1</name>
    <dbReference type="NCBI Taxonomy" id="1229780"/>
    <lineage>
        <taxon>Bacteria</taxon>
        <taxon>Bacillati</taxon>
        <taxon>Actinomycetota</taxon>
        <taxon>Acidimicrobiia</taxon>
        <taxon>Acidimicrobiales</taxon>
        <taxon>Microthrixaceae</taxon>
        <taxon>Candidatus Neomicrothrix</taxon>
    </lineage>
</organism>
<gene>
    <name evidence="1" type="ORF">BN381_90019</name>
</gene>
<evidence type="ECO:0000313" key="2">
    <source>
        <dbReference type="Proteomes" id="UP000018291"/>
    </source>
</evidence>
<evidence type="ECO:0000313" key="1">
    <source>
        <dbReference type="EMBL" id="CCM65948.1"/>
    </source>
</evidence>
<keyword evidence="1" id="KW-0808">Transferase</keyword>